<dbReference type="PANTHER" id="PTHR43335">
    <property type="entry name" value="ABC TRANSPORTER, ATP-BINDING PROTEIN"/>
    <property type="match status" value="1"/>
</dbReference>
<gene>
    <name evidence="6" type="ORF">EBN03_12515</name>
</gene>
<evidence type="ECO:0000256" key="2">
    <source>
        <dbReference type="ARBA" id="ARBA00022448"/>
    </source>
</evidence>
<dbReference type="PANTHER" id="PTHR43335:SF4">
    <property type="entry name" value="ABC TRANSPORTER, ATP-BINDING PROTEIN"/>
    <property type="match status" value="1"/>
</dbReference>
<dbReference type="SUPFAM" id="SSF52540">
    <property type="entry name" value="P-loop containing nucleoside triphosphate hydrolases"/>
    <property type="match status" value="1"/>
</dbReference>
<evidence type="ECO:0000259" key="5">
    <source>
        <dbReference type="PROSITE" id="PS50893"/>
    </source>
</evidence>
<evidence type="ECO:0000313" key="6">
    <source>
        <dbReference type="EMBL" id="RMI32763.1"/>
    </source>
</evidence>
<dbReference type="GO" id="GO:0016887">
    <property type="term" value="F:ATP hydrolysis activity"/>
    <property type="evidence" value="ECO:0007669"/>
    <property type="project" value="InterPro"/>
</dbReference>
<protein>
    <submittedName>
        <fullName evidence="6">ATP-binding cassette domain-containing protein</fullName>
    </submittedName>
</protein>
<comment type="caution">
    <text evidence="6">The sequence shown here is derived from an EMBL/GenBank/DDBJ whole genome shotgun (WGS) entry which is preliminary data.</text>
</comment>
<dbReference type="Pfam" id="PF00005">
    <property type="entry name" value="ABC_tran"/>
    <property type="match status" value="1"/>
</dbReference>
<keyword evidence="7" id="KW-1185">Reference proteome</keyword>
<dbReference type="EMBL" id="RFFH01000004">
    <property type="protein sequence ID" value="RMI32763.1"/>
    <property type="molecule type" value="Genomic_DNA"/>
</dbReference>
<keyword evidence="2" id="KW-0813">Transport</keyword>
<dbReference type="PROSITE" id="PS50893">
    <property type="entry name" value="ABC_TRANSPORTER_2"/>
    <property type="match status" value="1"/>
</dbReference>
<dbReference type="OrthoDB" id="9804819at2"/>
<accession>A0A3M2L8C7</accession>
<dbReference type="InterPro" id="IPR003593">
    <property type="entry name" value="AAA+_ATPase"/>
</dbReference>
<reference evidence="6 7" key="1">
    <citation type="submission" date="2018-10" db="EMBL/GenBank/DDBJ databases">
        <title>Isolation from cow dung.</title>
        <authorList>
            <person name="Ling L."/>
        </authorList>
    </citation>
    <scope>NUCLEOTIDE SEQUENCE [LARGE SCALE GENOMIC DNA]</scope>
    <source>
        <strain evidence="6 7">NEAU-LL90</strain>
    </source>
</reference>
<comment type="similarity">
    <text evidence="1">Belongs to the ABC transporter superfamily.</text>
</comment>
<evidence type="ECO:0000256" key="4">
    <source>
        <dbReference type="ARBA" id="ARBA00022840"/>
    </source>
</evidence>
<dbReference type="SMART" id="SM00382">
    <property type="entry name" value="AAA"/>
    <property type="match status" value="1"/>
</dbReference>
<dbReference type="InterPro" id="IPR003439">
    <property type="entry name" value="ABC_transporter-like_ATP-bd"/>
</dbReference>
<organism evidence="6 7">
    <name type="scientific">Nocardia stercoris</name>
    <dbReference type="NCBI Taxonomy" id="2483361"/>
    <lineage>
        <taxon>Bacteria</taxon>
        <taxon>Bacillati</taxon>
        <taxon>Actinomycetota</taxon>
        <taxon>Actinomycetes</taxon>
        <taxon>Mycobacteriales</taxon>
        <taxon>Nocardiaceae</taxon>
        <taxon>Nocardia</taxon>
    </lineage>
</organism>
<evidence type="ECO:0000313" key="7">
    <source>
        <dbReference type="Proteomes" id="UP000279275"/>
    </source>
</evidence>
<name>A0A3M2L8C7_9NOCA</name>
<feature type="domain" description="ABC transporter" evidence="5">
    <location>
        <begin position="2"/>
        <end position="227"/>
    </location>
</feature>
<keyword evidence="3" id="KW-0547">Nucleotide-binding</keyword>
<dbReference type="InterPro" id="IPR027417">
    <property type="entry name" value="P-loop_NTPase"/>
</dbReference>
<evidence type="ECO:0000256" key="1">
    <source>
        <dbReference type="ARBA" id="ARBA00005417"/>
    </source>
</evidence>
<dbReference type="AlphaFoldDB" id="A0A3M2L8C7"/>
<keyword evidence="4 6" id="KW-0067">ATP-binding</keyword>
<dbReference type="RefSeq" id="WP_122188148.1">
    <property type="nucleotide sequence ID" value="NZ_RFFH01000004.1"/>
</dbReference>
<dbReference type="GO" id="GO:0005524">
    <property type="term" value="F:ATP binding"/>
    <property type="evidence" value="ECO:0007669"/>
    <property type="project" value="UniProtKB-KW"/>
</dbReference>
<sequence>MIEAKNLTKRYGPRIAVDDLSFTVASGRITGFLGPNGAGKSTTMRLLLGLDRPDGGTATIAGRRYRDLRQPLRVAGALLDAKAVHSGRSVHNHLLALAHTQGIAATRIAEVLDLVGLRDVARTRAGNLSLGMGQRLGIAAALLGDPQVLILDEPLNGLDPEGIVWVRTLLQQLAAEGRTVLLSSHLMNEMAVTAEHLVIIGRGRLIADCSVTEFVERHSEHTVLVHSPDAAALRETIVREGATATAGGRDRLVVSNMAAQRIGELAAATGAVLYEVTARRASLEDAFMELTRESTEYFATATRKDAA</sequence>
<proteinExistence type="inferred from homology"/>
<dbReference type="Gene3D" id="3.40.50.300">
    <property type="entry name" value="P-loop containing nucleotide triphosphate hydrolases"/>
    <property type="match status" value="1"/>
</dbReference>
<evidence type="ECO:0000256" key="3">
    <source>
        <dbReference type="ARBA" id="ARBA00022741"/>
    </source>
</evidence>
<dbReference type="Proteomes" id="UP000279275">
    <property type="component" value="Unassembled WGS sequence"/>
</dbReference>